<evidence type="ECO:0000256" key="8">
    <source>
        <dbReference type="SAM" id="MobiDB-lite"/>
    </source>
</evidence>
<feature type="domain" description="C2" evidence="10">
    <location>
        <begin position="1"/>
        <end position="107"/>
    </location>
</feature>
<proteinExistence type="inferred from homology"/>
<dbReference type="InterPro" id="IPR035892">
    <property type="entry name" value="C2_domain_sf"/>
</dbReference>
<dbReference type="PANTHER" id="PTHR31425">
    <property type="entry name" value="PHOSPHORIBOSYLANTHRANILATE TRANSFERASE ISOFORM 1"/>
    <property type="match status" value="1"/>
</dbReference>
<evidence type="ECO:0000313" key="12">
    <source>
        <dbReference type="RefSeq" id="XP_021847884.1"/>
    </source>
</evidence>
<protein>
    <submittedName>
        <fullName evidence="12">Multiple C2 domain and transmembrane region protein 10</fullName>
    </submittedName>
</protein>
<dbReference type="KEGG" id="soe:110787560"/>
<keyword evidence="7 9" id="KW-0472">Membrane</keyword>
<keyword evidence="6 9" id="KW-1133">Transmembrane helix</keyword>
<keyword evidence="3 9" id="KW-0812">Transmembrane</keyword>
<dbReference type="OrthoDB" id="67700at2759"/>
<dbReference type="InterPro" id="IPR047255">
    <property type="entry name" value="C2D_MCTP_PRT_plant"/>
</dbReference>
<feature type="compositionally biased region" description="Low complexity" evidence="8">
    <location>
        <begin position="147"/>
        <end position="168"/>
    </location>
</feature>
<feature type="transmembrane region" description="Helical" evidence="9">
    <location>
        <begin position="996"/>
        <end position="1026"/>
    </location>
</feature>
<dbReference type="CDD" id="cd08379">
    <property type="entry name" value="C2D_MCTP_PRT_plant"/>
    <property type="match status" value="1"/>
</dbReference>
<dbReference type="Proteomes" id="UP000813463">
    <property type="component" value="Chromosome 6"/>
</dbReference>
<dbReference type="PANTHER" id="PTHR31425:SF48">
    <property type="entry name" value="MULTIPLE C2 DOMAIN AND TRANSMEMBRANE REGION PROTEIN 10"/>
    <property type="match status" value="1"/>
</dbReference>
<evidence type="ECO:0000256" key="3">
    <source>
        <dbReference type="ARBA" id="ARBA00022692"/>
    </source>
</evidence>
<dbReference type="AlphaFoldDB" id="A0A9R0JUV1"/>
<dbReference type="GO" id="GO:0016020">
    <property type="term" value="C:membrane"/>
    <property type="evidence" value="ECO:0007669"/>
    <property type="project" value="UniProtKB-SubCell"/>
</dbReference>
<dbReference type="Gene3D" id="2.60.40.150">
    <property type="entry name" value="C2 domain"/>
    <property type="match status" value="4"/>
</dbReference>
<dbReference type="CDD" id="cd08378">
    <property type="entry name" value="C2B_MCTP_PRT_plant"/>
    <property type="match status" value="1"/>
</dbReference>
<evidence type="ECO:0000256" key="4">
    <source>
        <dbReference type="ARBA" id="ARBA00022737"/>
    </source>
</evidence>
<feature type="compositionally biased region" description="Low complexity" evidence="8">
    <location>
        <begin position="177"/>
        <end position="201"/>
    </location>
</feature>
<comment type="similarity">
    <text evidence="2">Belongs to the MCTP family.</text>
</comment>
<dbReference type="InterPro" id="IPR000008">
    <property type="entry name" value="C2_dom"/>
</dbReference>
<feature type="domain" description="C2" evidence="10">
    <location>
        <begin position="452"/>
        <end position="581"/>
    </location>
</feature>
<feature type="domain" description="C2" evidence="10">
    <location>
        <begin position="296"/>
        <end position="410"/>
    </location>
</feature>
<gene>
    <name evidence="12" type="primary">LOC110787560</name>
</gene>
<dbReference type="SMART" id="SM00239">
    <property type="entry name" value="C2"/>
    <property type="match status" value="4"/>
</dbReference>
<evidence type="ECO:0000256" key="2">
    <source>
        <dbReference type="ARBA" id="ARBA00007923"/>
    </source>
</evidence>
<evidence type="ECO:0000313" key="11">
    <source>
        <dbReference type="Proteomes" id="UP000813463"/>
    </source>
</evidence>
<feature type="compositionally biased region" description="Basic residues" evidence="8">
    <location>
        <begin position="203"/>
        <end position="213"/>
    </location>
</feature>
<feature type="transmembrane region" description="Helical" evidence="9">
    <location>
        <begin position="881"/>
        <end position="914"/>
    </location>
</feature>
<dbReference type="GeneID" id="110787560"/>
<keyword evidence="4" id="KW-0677">Repeat</keyword>
<sequence>MNEKLVVEVIGAHNLMPKDGEGSSSPFVEVEFENQRLKTQVKYKDLNPVWNETLVFHLNDVANLPYRTLEVNVFNEKKSSSSRNFLGKVRVSGTSVAKQGEEMAQLYTLDKRSLFSHVRGEISLKLYVSNSPDLGTVVDTKHLINFSNANNSNNNNNVISNNNSNSSGVGKGKKKGGNSAAMQHQNQNQNQNQNHMVVENGGNHHHHHNHNNNHHGGGGGKQNGQFQQKGGEGGKNNQGEINPIVITTLQNPGVSGGGVSGGRGNLGIYPHGLSLSLPPASQNEFSLKETKPHLGGGPKDKTNSTYDLVEQMQYLYVRVVKARELSIFGGGEVIAEVKLGNYKGVTKRVSSNHAEWNQVFAFSKDCIQSSMVEVFVKEREKDEFIGRIWFDMNEVPKRAPPDSQLAPQWYRMEDKRGDKSKAGEVMVSIWFGTQADEAFAEAWHSKAANVHLDGLGSIKSKIYLSPKLWYLRVNVIEAQDIVLGEKGGSIMRYPEFYVKVQVGNQVLRTKVSPAGANRAVSNPFWNEDLIFVVPEPLEDYLLISVEDRLMPGREEVVGRLLLPLAAIERRWDDKTVPSKWFHVDNQNFTFSNPSDPSKSRFGSRIHIRATLDGGYHVLDEATMYSSDLRPTAKQLWKPHIGVLEMGILGATGLMPMKIREGKGGTTDPYCVAKYGQKWVRTRTVVDSLSPKWNEQYTWEVFDPCTVITVGVFDNCRLDKNTAAATGARDSRIGKVRIRLSTLETDRVYTHSYPLLILHGSGVKKMGELHLAVRFSCENMGNMLHMYAMPLLPKMHYVNPLSVNQLESLRYQAMNVVTARFSRAEPCLGREVVEYMLDHDSHMWSMRKSKANFFRLMNVLSGVIGLARWVEAIRTWQRPVYSSLFVVVYLLLVTFPELITPTMLTCMALVGIWRYRSRPRHPPHMDTRLSYAENVYPDELDEEFDTFPSTRNSELVRMRYDRLRSVAGRIQTVVGDMATQGERFQGLLSWRDPRATFLFVILCFMAAVGFYMIPIKAVVGLWGLYYLRPPRFRSKLPPQVFSFFRRLPSNADSLL</sequence>
<dbReference type="SUPFAM" id="SSF49562">
    <property type="entry name" value="C2 domain (Calcium/lipid-binding domain, CaLB)"/>
    <property type="match status" value="4"/>
</dbReference>
<dbReference type="FunFam" id="2.60.40.150:FF:000090">
    <property type="entry name" value="C2 domain-containing protein"/>
    <property type="match status" value="1"/>
</dbReference>
<dbReference type="CDD" id="cd04019">
    <property type="entry name" value="C2C_MCTP_PRT_plant"/>
    <property type="match status" value="1"/>
</dbReference>
<dbReference type="InterPro" id="IPR047259">
    <property type="entry name" value="QUIRKY-like"/>
</dbReference>
<accession>A0A9R0JUV1</accession>
<evidence type="ECO:0000256" key="6">
    <source>
        <dbReference type="ARBA" id="ARBA00022989"/>
    </source>
</evidence>
<dbReference type="Pfam" id="PF08372">
    <property type="entry name" value="PRT_C"/>
    <property type="match status" value="1"/>
</dbReference>
<dbReference type="Pfam" id="PF00168">
    <property type="entry name" value="C2"/>
    <property type="match status" value="4"/>
</dbReference>
<dbReference type="InterPro" id="IPR047257">
    <property type="entry name" value="C2B_MCTP_PRT_plant"/>
</dbReference>
<dbReference type="InterPro" id="IPR047258">
    <property type="entry name" value="C2C_MCTP_PRT_plant"/>
</dbReference>
<dbReference type="CDD" id="cd04022">
    <property type="entry name" value="C2A_MCTP_PRT_plant"/>
    <property type="match status" value="1"/>
</dbReference>
<evidence type="ECO:0000256" key="1">
    <source>
        <dbReference type="ARBA" id="ARBA00004141"/>
    </source>
</evidence>
<evidence type="ECO:0000259" key="10">
    <source>
        <dbReference type="PROSITE" id="PS50004"/>
    </source>
</evidence>
<evidence type="ECO:0000256" key="7">
    <source>
        <dbReference type="ARBA" id="ARBA00023136"/>
    </source>
</evidence>
<reference evidence="12" key="2">
    <citation type="submission" date="2025-08" db="UniProtKB">
        <authorList>
            <consortium name="RefSeq"/>
        </authorList>
    </citation>
    <scope>IDENTIFICATION</scope>
    <source>
        <tissue evidence="12">Leaf</tissue>
    </source>
</reference>
<organism evidence="11 12">
    <name type="scientific">Spinacia oleracea</name>
    <name type="common">Spinach</name>
    <dbReference type="NCBI Taxonomy" id="3562"/>
    <lineage>
        <taxon>Eukaryota</taxon>
        <taxon>Viridiplantae</taxon>
        <taxon>Streptophyta</taxon>
        <taxon>Embryophyta</taxon>
        <taxon>Tracheophyta</taxon>
        <taxon>Spermatophyta</taxon>
        <taxon>Magnoliopsida</taxon>
        <taxon>eudicotyledons</taxon>
        <taxon>Gunneridae</taxon>
        <taxon>Pentapetalae</taxon>
        <taxon>Caryophyllales</taxon>
        <taxon>Chenopodiaceae</taxon>
        <taxon>Chenopodioideae</taxon>
        <taxon>Anserineae</taxon>
        <taxon>Spinacia</taxon>
    </lineage>
</organism>
<evidence type="ECO:0000256" key="9">
    <source>
        <dbReference type="SAM" id="Phobius"/>
    </source>
</evidence>
<feature type="region of interest" description="Disordered" evidence="8">
    <location>
        <begin position="147"/>
        <end position="240"/>
    </location>
</feature>
<comment type="subcellular location">
    <subcellularLocation>
        <location evidence="1">Membrane</location>
        <topology evidence="1">Multi-pass membrane protein</topology>
    </subcellularLocation>
</comment>
<dbReference type="PROSITE" id="PS50004">
    <property type="entry name" value="C2"/>
    <property type="match status" value="4"/>
</dbReference>
<dbReference type="InterPro" id="IPR013583">
    <property type="entry name" value="MCTP_C"/>
</dbReference>
<reference evidence="11" key="1">
    <citation type="journal article" date="2021" name="Nat. Commun.">
        <title>Genomic analyses provide insights into spinach domestication and the genetic basis of agronomic traits.</title>
        <authorList>
            <person name="Cai X."/>
            <person name="Sun X."/>
            <person name="Xu C."/>
            <person name="Sun H."/>
            <person name="Wang X."/>
            <person name="Ge C."/>
            <person name="Zhang Z."/>
            <person name="Wang Q."/>
            <person name="Fei Z."/>
            <person name="Jiao C."/>
            <person name="Wang Q."/>
        </authorList>
    </citation>
    <scope>NUCLEOTIDE SEQUENCE [LARGE SCALE GENOMIC DNA]</scope>
    <source>
        <strain evidence="11">cv. Varoflay</strain>
    </source>
</reference>
<dbReference type="RefSeq" id="XP_021847884.1">
    <property type="nucleotide sequence ID" value="XM_021992192.2"/>
</dbReference>
<feature type="transmembrane region" description="Helical" evidence="9">
    <location>
        <begin position="852"/>
        <end position="869"/>
    </location>
</feature>
<keyword evidence="5" id="KW-0106">Calcium</keyword>
<evidence type="ECO:0000256" key="5">
    <source>
        <dbReference type="ARBA" id="ARBA00022837"/>
    </source>
</evidence>
<feature type="domain" description="C2" evidence="10">
    <location>
        <begin position="624"/>
        <end position="752"/>
    </location>
</feature>
<keyword evidence="11" id="KW-1185">Reference proteome</keyword>
<name>A0A9R0JUV1_SPIOL</name>